<protein>
    <recommendedName>
        <fullName evidence="1">DUF4326 domain-containing protein</fullName>
    </recommendedName>
</protein>
<proteinExistence type="predicted"/>
<dbReference type="EMBL" id="LAZR01009373">
    <property type="protein sequence ID" value="KKM73004.1"/>
    <property type="molecule type" value="Genomic_DNA"/>
</dbReference>
<reference evidence="2" key="1">
    <citation type="journal article" date="2015" name="Nature">
        <title>Complex archaea that bridge the gap between prokaryotes and eukaryotes.</title>
        <authorList>
            <person name="Spang A."/>
            <person name="Saw J.H."/>
            <person name="Jorgensen S.L."/>
            <person name="Zaremba-Niedzwiedzka K."/>
            <person name="Martijn J."/>
            <person name="Lind A.E."/>
            <person name="van Eijk R."/>
            <person name="Schleper C."/>
            <person name="Guy L."/>
            <person name="Ettema T.J."/>
        </authorList>
    </citation>
    <scope>NUCLEOTIDE SEQUENCE</scope>
</reference>
<accession>A0A0F9JT55</accession>
<sequence>MSDNSKVVHCKKKPYDVYIGRPSKWGNPFVVLLDGDRDQVIEKYREWIQTQPQLMDSLHELKGKVLGCWCKPQACHGDILAEMAEGEGHE</sequence>
<gene>
    <name evidence="2" type="ORF">LCGC14_1414830</name>
</gene>
<dbReference type="InterPro" id="IPR025475">
    <property type="entry name" value="DUF4326"/>
</dbReference>
<comment type="caution">
    <text evidence="2">The sequence shown here is derived from an EMBL/GenBank/DDBJ whole genome shotgun (WGS) entry which is preliminary data.</text>
</comment>
<name>A0A0F9JT55_9ZZZZ</name>
<feature type="domain" description="DUF4326" evidence="1">
    <location>
        <begin position="6"/>
        <end position="82"/>
    </location>
</feature>
<evidence type="ECO:0000259" key="1">
    <source>
        <dbReference type="Pfam" id="PF14216"/>
    </source>
</evidence>
<organism evidence="2">
    <name type="scientific">marine sediment metagenome</name>
    <dbReference type="NCBI Taxonomy" id="412755"/>
    <lineage>
        <taxon>unclassified sequences</taxon>
        <taxon>metagenomes</taxon>
        <taxon>ecological metagenomes</taxon>
    </lineage>
</organism>
<dbReference type="AlphaFoldDB" id="A0A0F9JT55"/>
<dbReference type="Pfam" id="PF14216">
    <property type="entry name" value="DUF4326"/>
    <property type="match status" value="1"/>
</dbReference>
<evidence type="ECO:0000313" key="2">
    <source>
        <dbReference type="EMBL" id="KKM73004.1"/>
    </source>
</evidence>